<organism evidence="1 2">
    <name type="scientific">Paxillus involutus ATCC 200175</name>
    <dbReference type="NCBI Taxonomy" id="664439"/>
    <lineage>
        <taxon>Eukaryota</taxon>
        <taxon>Fungi</taxon>
        <taxon>Dikarya</taxon>
        <taxon>Basidiomycota</taxon>
        <taxon>Agaricomycotina</taxon>
        <taxon>Agaricomycetes</taxon>
        <taxon>Agaricomycetidae</taxon>
        <taxon>Boletales</taxon>
        <taxon>Paxilineae</taxon>
        <taxon>Paxillaceae</taxon>
        <taxon>Paxillus</taxon>
    </lineage>
</organism>
<reference evidence="1 2" key="1">
    <citation type="submission" date="2014-06" db="EMBL/GenBank/DDBJ databases">
        <authorList>
            <consortium name="DOE Joint Genome Institute"/>
            <person name="Kuo A."/>
            <person name="Kohler A."/>
            <person name="Nagy L.G."/>
            <person name="Floudas D."/>
            <person name="Copeland A."/>
            <person name="Barry K.W."/>
            <person name="Cichocki N."/>
            <person name="Veneault-Fourrey C."/>
            <person name="LaButti K."/>
            <person name="Lindquist E.A."/>
            <person name="Lipzen A."/>
            <person name="Lundell T."/>
            <person name="Morin E."/>
            <person name="Murat C."/>
            <person name="Sun H."/>
            <person name="Tunlid A."/>
            <person name="Henrissat B."/>
            <person name="Grigoriev I.V."/>
            <person name="Hibbett D.S."/>
            <person name="Martin F."/>
            <person name="Nordberg H.P."/>
            <person name="Cantor M.N."/>
            <person name="Hua S.X."/>
        </authorList>
    </citation>
    <scope>NUCLEOTIDE SEQUENCE [LARGE SCALE GENOMIC DNA]</scope>
    <source>
        <strain evidence="1 2">ATCC 200175</strain>
    </source>
</reference>
<dbReference type="AlphaFoldDB" id="A0A0C9THB7"/>
<name>A0A0C9THB7_PAXIN</name>
<reference evidence="2" key="2">
    <citation type="submission" date="2015-01" db="EMBL/GenBank/DDBJ databases">
        <title>Evolutionary Origins and Diversification of the Mycorrhizal Mutualists.</title>
        <authorList>
            <consortium name="DOE Joint Genome Institute"/>
            <consortium name="Mycorrhizal Genomics Consortium"/>
            <person name="Kohler A."/>
            <person name="Kuo A."/>
            <person name="Nagy L.G."/>
            <person name="Floudas D."/>
            <person name="Copeland A."/>
            <person name="Barry K.W."/>
            <person name="Cichocki N."/>
            <person name="Veneault-Fourrey C."/>
            <person name="LaButti K."/>
            <person name="Lindquist E.A."/>
            <person name="Lipzen A."/>
            <person name="Lundell T."/>
            <person name="Morin E."/>
            <person name="Murat C."/>
            <person name="Riley R."/>
            <person name="Ohm R."/>
            <person name="Sun H."/>
            <person name="Tunlid A."/>
            <person name="Henrissat B."/>
            <person name="Grigoriev I.V."/>
            <person name="Hibbett D.S."/>
            <person name="Martin F."/>
        </authorList>
    </citation>
    <scope>NUCLEOTIDE SEQUENCE [LARGE SCALE GENOMIC DNA]</scope>
    <source>
        <strain evidence="2">ATCC 200175</strain>
    </source>
</reference>
<accession>A0A0C9THB7</accession>
<gene>
    <name evidence="1" type="ORF">PAXINDRAFT_180727</name>
</gene>
<protein>
    <submittedName>
        <fullName evidence="1">Uncharacterized protein</fullName>
    </submittedName>
</protein>
<proteinExistence type="predicted"/>
<keyword evidence="2" id="KW-1185">Reference proteome</keyword>
<dbReference type="EMBL" id="KN819338">
    <property type="protein sequence ID" value="KIJ15080.1"/>
    <property type="molecule type" value="Genomic_DNA"/>
</dbReference>
<evidence type="ECO:0000313" key="1">
    <source>
        <dbReference type="EMBL" id="KIJ15080.1"/>
    </source>
</evidence>
<evidence type="ECO:0000313" key="2">
    <source>
        <dbReference type="Proteomes" id="UP000053647"/>
    </source>
</evidence>
<dbReference type="HOGENOM" id="CLU_1949484_0_0_1"/>
<dbReference type="Proteomes" id="UP000053647">
    <property type="component" value="Unassembled WGS sequence"/>
</dbReference>
<sequence length="129" mass="15105">MSQQKLVSKSMYHSQTRTKVWFIPPNRAQRNNSPRKWSDVRGRMLCPALLTASSRRLIRSISASSKCMTLNTCPHQTYFFRFFKNSLRCIYRRGISNSLSTMSPHCRRRGDGSKRPEFQWFSPLTESPI</sequence>